<dbReference type="SUPFAM" id="SSF52833">
    <property type="entry name" value="Thioredoxin-like"/>
    <property type="match status" value="1"/>
</dbReference>
<dbReference type="SUPFAM" id="SSF47616">
    <property type="entry name" value="GST C-terminal domain-like"/>
    <property type="match status" value="1"/>
</dbReference>
<dbReference type="Proteomes" id="UP000241762">
    <property type="component" value="Chromosome"/>
</dbReference>
<feature type="domain" description="GST C-terminal" evidence="1">
    <location>
        <begin position="82"/>
        <end position="215"/>
    </location>
</feature>
<evidence type="ECO:0000313" key="2">
    <source>
        <dbReference type="EMBL" id="AVP87234.1"/>
    </source>
</evidence>
<dbReference type="KEGG" id="ptc:phytr_2780"/>
<dbReference type="InterPro" id="IPR010987">
    <property type="entry name" value="Glutathione-S-Trfase_C-like"/>
</dbReference>
<proteinExistence type="predicted"/>
<dbReference type="CDD" id="cd00299">
    <property type="entry name" value="GST_C_family"/>
    <property type="match status" value="1"/>
</dbReference>
<reference evidence="2 3" key="1">
    <citation type="submission" date="2018-03" db="EMBL/GenBank/DDBJ databases">
        <title>A gene transfer event suggests a long-term partnership between eustigmatophyte algae and a novel lineage of endosymbiotic bacteria.</title>
        <authorList>
            <person name="Yurchenko T."/>
            <person name="Sevcikova T."/>
            <person name="Pribyl P."/>
            <person name="El Karkouri K."/>
            <person name="Klimes V."/>
            <person name="Amaral R."/>
            <person name="Zbrankova V."/>
            <person name="Kim E."/>
            <person name="Raoult D."/>
            <person name="Santos L.M.A."/>
            <person name="Elias M."/>
        </authorList>
    </citation>
    <scope>NUCLEOTIDE SEQUENCE [LARGE SCALE GENOMIC DNA]</scope>
    <source>
        <strain evidence="2">CCALA 838</strain>
    </source>
</reference>
<evidence type="ECO:0000313" key="3">
    <source>
        <dbReference type="Proteomes" id="UP000241762"/>
    </source>
</evidence>
<keyword evidence="2" id="KW-0808">Transferase</keyword>
<dbReference type="InterPro" id="IPR036282">
    <property type="entry name" value="Glutathione-S-Trfase_C_sf"/>
</dbReference>
<organism evidence="2 3">
    <name type="scientific">Candidatus Phycorickettsia trachydisci</name>
    <dbReference type="NCBI Taxonomy" id="2115978"/>
    <lineage>
        <taxon>Bacteria</taxon>
        <taxon>Pseudomonadati</taxon>
        <taxon>Pseudomonadota</taxon>
        <taxon>Alphaproteobacteria</taxon>
        <taxon>Rickettsiales</taxon>
        <taxon>Rickettsiaceae</taxon>
        <taxon>Candidatus Phycorickettsia</taxon>
    </lineage>
</organism>
<dbReference type="InterPro" id="IPR040079">
    <property type="entry name" value="Glutathione_S-Trfase"/>
</dbReference>
<dbReference type="CDD" id="cd00570">
    <property type="entry name" value="GST_N_family"/>
    <property type="match status" value="1"/>
</dbReference>
<dbReference type="RefSeq" id="WP_158706820.1">
    <property type="nucleotide sequence ID" value="NZ_CP027845.1"/>
</dbReference>
<dbReference type="GO" id="GO:0016740">
    <property type="term" value="F:transferase activity"/>
    <property type="evidence" value="ECO:0007669"/>
    <property type="project" value="UniProtKB-KW"/>
</dbReference>
<evidence type="ECO:0000259" key="1">
    <source>
        <dbReference type="PROSITE" id="PS50405"/>
    </source>
</evidence>
<dbReference type="EMBL" id="CP027845">
    <property type="protein sequence ID" value="AVP87234.1"/>
    <property type="molecule type" value="Genomic_DNA"/>
</dbReference>
<dbReference type="PANTHER" id="PTHR44051">
    <property type="entry name" value="GLUTATHIONE S-TRANSFERASE-RELATED"/>
    <property type="match status" value="1"/>
</dbReference>
<dbReference type="PROSITE" id="PS50405">
    <property type="entry name" value="GST_CTER"/>
    <property type="match status" value="1"/>
</dbReference>
<protein>
    <submittedName>
        <fullName evidence="2">Glutathione S-transferase</fullName>
    </submittedName>
</protein>
<dbReference type="InterPro" id="IPR004046">
    <property type="entry name" value="GST_C"/>
</dbReference>
<name>A0A2P1P7J1_9RICK</name>
<dbReference type="AlphaFoldDB" id="A0A2P1P7J1"/>
<dbReference type="OrthoDB" id="9794721at2"/>
<accession>A0A2P1P7J1</accession>
<gene>
    <name evidence="2" type="ORF">phytr_2780</name>
</gene>
<dbReference type="Gene3D" id="1.20.1050.10">
    <property type="match status" value="1"/>
</dbReference>
<dbReference type="Gene3D" id="3.40.30.10">
    <property type="entry name" value="Glutaredoxin"/>
    <property type="match status" value="1"/>
</dbReference>
<dbReference type="PANTHER" id="PTHR44051:SF8">
    <property type="entry name" value="GLUTATHIONE S-TRANSFERASE GSTA"/>
    <property type="match status" value="1"/>
</dbReference>
<sequence>MQIYHHFLCPFSKQIAILMSELDIAHIKIEHQFWKPNPEFDSLSMWGERPVMIVEDTVIVGTYPCFEYILAETDNKYLLSSDLITLTRIRQVANWFNKHFYEQVSAHIIHEKLVKIFSTREYIDTSIMRLAHKNLHEHMLKMSAIIDMQGYLAQDDLSYADLVAASHLAVIDYFGDINWSLYPKVKEWYCLIKSRPIFRSNLEGKITGIDPSKNYLKLDF</sequence>
<dbReference type="SFLD" id="SFLDS00019">
    <property type="entry name" value="Glutathione_Transferase_(cytos"/>
    <property type="match status" value="1"/>
</dbReference>
<dbReference type="Pfam" id="PF14497">
    <property type="entry name" value="GST_C_3"/>
    <property type="match status" value="1"/>
</dbReference>
<keyword evidence="3" id="KW-1185">Reference proteome</keyword>
<dbReference type="InterPro" id="IPR036249">
    <property type="entry name" value="Thioredoxin-like_sf"/>
</dbReference>